<dbReference type="RefSeq" id="YP_009302781.1">
    <property type="nucleotide sequence ID" value="NC_031247.1"/>
</dbReference>
<gene>
    <name evidence="1" type="primary">24</name>
    <name evidence="1" type="ORF">SEA_BETTERKATZ_24</name>
</gene>
<dbReference type="KEGG" id="vg:29125589"/>
<reference evidence="2" key="1">
    <citation type="submission" date="2016-03" db="EMBL/GenBank/DDBJ databases">
        <authorList>
            <person name="Berryman E.N."/>
            <person name="Forrest K.M."/>
            <person name="McHale L."/>
            <person name="Wertz A.T."/>
            <person name="Zhuang Z."/>
            <person name="Kasturiarachi N.S."/>
            <person name="Pressimone C.A."/>
            <person name="Schiebel J.G."/>
            <person name="Furbee E.C."/>
            <person name="Grubb S.R."/>
            <person name="Warner M.H."/>
            <person name="Montgomery M.T."/>
            <person name="Garlena R.A."/>
            <person name="Russell D.A."/>
            <person name="Pope W.H."/>
            <person name="Jacobs-Sera D."/>
            <person name="Hendrix R.W."/>
            <person name="Hatfull G.F."/>
        </authorList>
    </citation>
    <scope>NUCLEOTIDE SEQUENCE [LARGE SCALE GENOMIC DNA]</scope>
</reference>
<organism evidence="1 2">
    <name type="scientific">Gordonia phage BetterKatz</name>
    <dbReference type="NCBI Taxonomy" id="1821551"/>
    <lineage>
        <taxon>Viruses</taxon>
        <taxon>Duplodnaviria</taxon>
        <taxon>Heunggongvirae</taxon>
        <taxon>Uroviricota</taxon>
        <taxon>Caudoviricetes</taxon>
        <taxon>Betterkatzvirus</taxon>
        <taxon>Betterkatzvirus betterkatz</taxon>
    </lineage>
</organism>
<dbReference type="OrthoDB" id="4126at10239"/>
<sequence length="366" mass="38608">MAVLPDEPLYIGDRTVRMRFYAIPRTPGDPQTVVGTLTLEDSEGVLTLDALQGAPGDRGTAAPIIRPQWGHGYSSAAGLYAGEDDLGSVDAGRAWYIGGFWYIWTGTAWRQEQGSLPGPPGPIPELTMSAEVVEPAESGGYGEIEVEQSGPDSSPHLHLKIPGLQGPPGDNSTLRGASDYDNTAPPLDGQGIVWDQAANKFRPGDLSPYAATLYTIPQGAFSGGTYSAGEQILASLSVPPAPIAWYPDVMGHVRWRRGAIGSAQVQIEVRIEPDDGSPSVPGSAPIVGLGPYDPSTLDTTTVSHIAPHFSSNADPNRAVSPTSDVGRVPANQAVRIWVVARRIGGSGSYTIDAEWSQVAVRCYPVS</sequence>
<evidence type="ECO:0000313" key="2">
    <source>
        <dbReference type="Proteomes" id="UP000203938"/>
    </source>
</evidence>
<name>A0A142KC26_9CAUD</name>
<accession>A0A142KC26</accession>
<proteinExistence type="predicted"/>
<dbReference type="EMBL" id="KU963261">
    <property type="protein sequence ID" value="AMS03659.1"/>
    <property type="molecule type" value="Genomic_DNA"/>
</dbReference>
<protein>
    <submittedName>
        <fullName evidence="1">Minor tail protein</fullName>
    </submittedName>
</protein>
<keyword evidence="2" id="KW-1185">Reference proteome</keyword>
<dbReference type="Proteomes" id="UP000203938">
    <property type="component" value="Segment"/>
</dbReference>
<evidence type="ECO:0000313" key="1">
    <source>
        <dbReference type="EMBL" id="AMS03659.1"/>
    </source>
</evidence>
<dbReference type="GeneID" id="29125589"/>